<dbReference type="GeneID" id="18930970"/>
<dbReference type="AlphaFoldDB" id="F4S5P6"/>
<protein>
    <submittedName>
        <fullName evidence="2">Uncharacterized protein</fullName>
    </submittedName>
</protein>
<name>F4S5P6_MELLP</name>
<gene>
    <name evidence="2" type="ORF">MELLADRAFT_68136</name>
</gene>
<feature type="compositionally biased region" description="Basic residues" evidence="1">
    <location>
        <begin position="345"/>
        <end position="355"/>
    </location>
</feature>
<sequence length="620" mass="70389">MKSFRTMVFMSNWPISLTAMGVEDLSKIIGHSVSPTESHAQSHFTGIYDPALHQQEAFRSETYPSNLLHSRAQAEPPGLGTLIVEAPSSDASVGNLGEGIWEQFEDPLGSPGYYTELTQVLSQLPRTQADSPLYQLSADGFDGVLHDDGFHPTNPYDSVIGLWAQSEVHNEYTHVPSTLSHTPHIQPSQSPSGHRIPAEHPIDFLDSDLARIFEQNDNFDKSLGFQPLKHEPTAISRDILLQPPVPQVMSSIANGGRPHETFKDIFNHVTHSTPRITQPISPIPEARQASESPSNFGFGGSPSTFTPLLQVLSPARHSEEESQKHGHVSLLRSGQLKHLTQTHPVKPRSKRKNRPKPSLMDDNEGFVRQVKRRGSSKDGKIDTLVASTPPNQQPSRLRFKRPKVPAFDSETDYISRLEEYLHEATMSNDLVKIDDYQLNIKAMERYYGKSWHREKSKKKKLLKKIDPELDQKLSSNAHLPSISPRKLIDKYKPKIQAFLKLFKIEREFPGHTEYLQENMHKLLDNYLEILTICSEVVWSNDLHTNLEDDVREGYDWLMERLKGFPTREFDHLPIDGNIVIPTDDKDFIKRFDGGLSVYDGTAFWLTHKLYKRKRERVAAT</sequence>
<dbReference type="Proteomes" id="UP000001072">
    <property type="component" value="Unassembled WGS sequence"/>
</dbReference>
<dbReference type="VEuPathDB" id="FungiDB:MELLADRAFT_68136"/>
<evidence type="ECO:0000313" key="3">
    <source>
        <dbReference type="Proteomes" id="UP000001072"/>
    </source>
</evidence>
<dbReference type="RefSeq" id="XP_007416671.1">
    <property type="nucleotide sequence ID" value="XM_007416609.1"/>
</dbReference>
<accession>F4S5P6</accession>
<proteinExistence type="predicted"/>
<reference evidence="3" key="1">
    <citation type="journal article" date="2011" name="Proc. Natl. Acad. Sci. U.S.A.">
        <title>Obligate biotrophy features unraveled by the genomic analysis of rust fungi.</title>
        <authorList>
            <person name="Duplessis S."/>
            <person name="Cuomo C.A."/>
            <person name="Lin Y.-C."/>
            <person name="Aerts A."/>
            <person name="Tisserant E."/>
            <person name="Veneault-Fourrey C."/>
            <person name="Joly D.L."/>
            <person name="Hacquard S."/>
            <person name="Amselem J."/>
            <person name="Cantarel B.L."/>
            <person name="Chiu R."/>
            <person name="Coutinho P.M."/>
            <person name="Feau N."/>
            <person name="Field M."/>
            <person name="Frey P."/>
            <person name="Gelhaye E."/>
            <person name="Goldberg J."/>
            <person name="Grabherr M.G."/>
            <person name="Kodira C.D."/>
            <person name="Kohler A."/>
            <person name="Kuees U."/>
            <person name="Lindquist E.A."/>
            <person name="Lucas S.M."/>
            <person name="Mago R."/>
            <person name="Mauceli E."/>
            <person name="Morin E."/>
            <person name="Murat C."/>
            <person name="Pangilinan J.L."/>
            <person name="Park R."/>
            <person name="Pearson M."/>
            <person name="Quesneville H."/>
            <person name="Rouhier N."/>
            <person name="Sakthikumar S."/>
            <person name="Salamov A.A."/>
            <person name="Schmutz J."/>
            <person name="Selles B."/>
            <person name="Shapiro H."/>
            <person name="Tanguay P."/>
            <person name="Tuskan G.A."/>
            <person name="Henrissat B."/>
            <person name="Van de Peer Y."/>
            <person name="Rouze P."/>
            <person name="Ellis J.G."/>
            <person name="Dodds P.N."/>
            <person name="Schein J.E."/>
            <person name="Zhong S."/>
            <person name="Hamelin R.C."/>
            <person name="Grigoriev I.V."/>
            <person name="Szabo L.J."/>
            <person name="Martin F."/>
        </authorList>
    </citation>
    <scope>NUCLEOTIDE SEQUENCE [LARGE SCALE GENOMIC DNA]</scope>
    <source>
        <strain evidence="3">98AG31 / pathotype 3-4-7</strain>
    </source>
</reference>
<evidence type="ECO:0000313" key="2">
    <source>
        <dbReference type="EMBL" id="EGG00073.1"/>
    </source>
</evidence>
<evidence type="ECO:0000256" key="1">
    <source>
        <dbReference type="SAM" id="MobiDB-lite"/>
    </source>
</evidence>
<keyword evidence="3" id="KW-1185">Reference proteome</keyword>
<dbReference type="HOGENOM" id="CLU_007545_0_0_1"/>
<dbReference type="InParanoid" id="F4S5P6"/>
<organism evidence="3">
    <name type="scientific">Melampsora larici-populina (strain 98AG31 / pathotype 3-4-7)</name>
    <name type="common">Poplar leaf rust fungus</name>
    <dbReference type="NCBI Taxonomy" id="747676"/>
    <lineage>
        <taxon>Eukaryota</taxon>
        <taxon>Fungi</taxon>
        <taxon>Dikarya</taxon>
        <taxon>Basidiomycota</taxon>
        <taxon>Pucciniomycotina</taxon>
        <taxon>Pucciniomycetes</taxon>
        <taxon>Pucciniales</taxon>
        <taxon>Melampsoraceae</taxon>
        <taxon>Melampsora</taxon>
    </lineage>
</organism>
<feature type="region of interest" description="Disordered" evidence="1">
    <location>
        <begin position="314"/>
        <end position="397"/>
    </location>
</feature>
<feature type="compositionally biased region" description="Polar residues" evidence="1">
    <location>
        <begin position="385"/>
        <end position="395"/>
    </location>
</feature>
<dbReference type="KEGG" id="mlr:MELLADRAFT_68136"/>
<dbReference type="EMBL" id="GL883151">
    <property type="protein sequence ID" value="EGG00073.1"/>
    <property type="molecule type" value="Genomic_DNA"/>
</dbReference>